<comment type="subunit">
    <text evidence="10">Homodimer.</text>
</comment>
<dbReference type="GO" id="GO:0005524">
    <property type="term" value="F:ATP binding"/>
    <property type="evidence" value="ECO:0007669"/>
    <property type="project" value="UniProtKB-UniRule"/>
</dbReference>
<name>A0A951MBR9_9BACT</name>
<keyword evidence="8 10" id="KW-0630">Potassium</keyword>
<feature type="binding site" evidence="10">
    <location>
        <position position="290"/>
    </location>
    <ligand>
        <name>K(+)</name>
        <dbReference type="ChEBI" id="CHEBI:29103"/>
    </ligand>
</feature>
<evidence type="ECO:0000256" key="4">
    <source>
        <dbReference type="ARBA" id="ARBA00022741"/>
    </source>
</evidence>
<keyword evidence="9 10" id="KW-0119">Carbohydrate metabolism</keyword>
<feature type="binding site" evidence="10">
    <location>
        <position position="251"/>
    </location>
    <ligand>
        <name>K(+)</name>
        <dbReference type="ChEBI" id="CHEBI:29103"/>
    </ligand>
</feature>
<reference evidence="13 14" key="1">
    <citation type="journal article" date="2020" name="Syst. Appl. Microbiol.">
        <title>Arthrospiribacter ruber gen. nov., sp. nov., a novel bacterium isolated from Arthrospira cultures.</title>
        <authorList>
            <person name="Waleron M."/>
            <person name="Misztak A."/>
            <person name="Waleron M.M."/>
            <person name="Furmaniak M."/>
            <person name="Mrozik A."/>
            <person name="Waleron K."/>
        </authorList>
    </citation>
    <scope>NUCLEOTIDE SEQUENCE [LARGE SCALE GENOMIC DNA]</scope>
    <source>
        <strain evidence="13 14">DPMB0001</strain>
    </source>
</reference>
<evidence type="ECO:0000256" key="11">
    <source>
        <dbReference type="NCBIfam" id="TIGR02152"/>
    </source>
</evidence>
<keyword evidence="3 10" id="KW-0479">Metal-binding</keyword>
<dbReference type="InterPro" id="IPR011611">
    <property type="entry name" value="PfkB_dom"/>
</dbReference>
<feature type="binding site" evidence="10">
    <location>
        <position position="288"/>
    </location>
    <ligand>
        <name>K(+)</name>
        <dbReference type="ChEBI" id="CHEBI:29103"/>
    </ligand>
</feature>
<evidence type="ECO:0000256" key="6">
    <source>
        <dbReference type="ARBA" id="ARBA00022840"/>
    </source>
</evidence>
<comment type="activity regulation">
    <text evidence="10">Activated by a monovalent cation that binds near, but not in, the active site. The most likely occupant of the site in vivo is potassium. Ion binding induces a conformational change that may alter substrate affinity.</text>
</comment>
<comment type="catalytic activity">
    <reaction evidence="10">
        <text>D-ribose + ATP = D-ribose 5-phosphate + ADP + H(+)</text>
        <dbReference type="Rhea" id="RHEA:13697"/>
        <dbReference type="ChEBI" id="CHEBI:15378"/>
        <dbReference type="ChEBI" id="CHEBI:30616"/>
        <dbReference type="ChEBI" id="CHEBI:47013"/>
        <dbReference type="ChEBI" id="CHEBI:78346"/>
        <dbReference type="ChEBI" id="CHEBI:456216"/>
        <dbReference type="EC" id="2.7.1.15"/>
    </reaction>
</comment>
<dbReference type="HAMAP" id="MF_01987">
    <property type="entry name" value="Ribokinase"/>
    <property type="match status" value="1"/>
</dbReference>
<feature type="binding site" evidence="10">
    <location>
        <begin position="14"/>
        <end position="16"/>
    </location>
    <ligand>
        <name>substrate</name>
    </ligand>
</feature>
<dbReference type="NCBIfam" id="NF008353">
    <property type="entry name" value="PRK11142.1"/>
    <property type="match status" value="1"/>
</dbReference>
<dbReference type="CDD" id="cd01174">
    <property type="entry name" value="ribokinase"/>
    <property type="match status" value="1"/>
</dbReference>
<feature type="domain" description="Carbohydrate kinase PfkB" evidence="12">
    <location>
        <begin position="5"/>
        <end position="296"/>
    </location>
</feature>
<evidence type="ECO:0000256" key="1">
    <source>
        <dbReference type="ARBA" id="ARBA00022490"/>
    </source>
</evidence>
<dbReference type="GO" id="GO:0004747">
    <property type="term" value="F:ribokinase activity"/>
    <property type="evidence" value="ECO:0007669"/>
    <property type="project" value="UniProtKB-UniRule"/>
</dbReference>
<dbReference type="PANTHER" id="PTHR10584">
    <property type="entry name" value="SUGAR KINASE"/>
    <property type="match status" value="1"/>
</dbReference>
<evidence type="ECO:0000256" key="10">
    <source>
        <dbReference type="HAMAP-Rule" id="MF_01987"/>
    </source>
</evidence>
<dbReference type="Pfam" id="PF00294">
    <property type="entry name" value="PfkB"/>
    <property type="match status" value="1"/>
</dbReference>
<proteinExistence type="inferred from homology"/>
<dbReference type="InterPro" id="IPR011877">
    <property type="entry name" value="Ribokinase"/>
</dbReference>
<comment type="function">
    <text evidence="10">Catalyzes the phosphorylation of ribose at O-5 in a reaction requiring ATP and magnesium. The resulting D-ribose-5-phosphate can then be used either for sythesis of nucleotides, histidine, and tryptophan, or as a component of the pentose phosphate pathway.</text>
</comment>
<feature type="active site" description="Proton acceptor" evidence="10">
    <location>
        <position position="255"/>
    </location>
</feature>
<evidence type="ECO:0000256" key="3">
    <source>
        <dbReference type="ARBA" id="ARBA00022723"/>
    </source>
</evidence>
<feature type="binding site" evidence="10">
    <location>
        <position position="255"/>
    </location>
    <ligand>
        <name>substrate</name>
    </ligand>
</feature>
<keyword evidence="1 10" id="KW-0963">Cytoplasm</keyword>
<comment type="caution">
    <text evidence="13">The sequence shown here is derived from an EMBL/GenBank/DDBJ whole genome shotgun (WGS) entry which is preliminary data.</text>
</comment>
<feature type="binding site" evidence="10">
    <location>
        <position position="187"/>
    </location>
    <ligand>
        <name>ATP</name>
        <dbReference type="ChEBI" id="CHEBI:30616"/>
    </ligand>
</feature>
<evidence type="ECO:0000256" key="2">
    <source>
        <dbReference type="ARBA" id="ARBA00022679"/>
    </source>
</evidence>
<comment type="caution">
    <text evidence="10">Lacks conserved residue(s) required for the propagation of feature annotation.</text>
</comment>
<evidence type="ECO:0000256" key="8">
    <source>
        <dbReference type="ARBA" id="ARBA00022958"/>
    </source>
</evidence>
<dbReference type="AlphaFoldDB" id="A0A951MBR9"/>
<dbReference type="InterPro" id="IPR002173">
    <property type="entry name" value="Carboh/pur_kinase_PfkB_CS"/>
</dbReference>
<feature type="binding site" evidence="10">
    <location>
        <position position="285"/>
    </location>
    <ligand>
        <name>K(+)</name>
        <dbReference type="ChEBI" id="CHEBI:29103"/>
    </ligand>
</feature>
<feature type="binding site" evidence="10">
    <location>
        <begin position="254"/>
        <end position="255"/>
    </location>
    <ligand>
        <name>ATP</name>
        <dbReference type="ChEBI" id="CHEBI:30616"/>
    </ligand>
</feature>
<dbReference type="GO" id="GO:0019303">
    <property type="term" value="P:D-ribose catabolic process"/>
    <property type="evidence" value="ECO:0007669"/>
    <property type="project" value="UniProtKB-UniRule"/>
</dbReference>
<evidence type="ECO:0000256" key="5">
    <source>
        <dbReference type="ARBA" id="ARBA00022777"/>
    </source>
</evidence>
<evidence type="ECO:0000313" key="13">
    <source>
        <dbReference type="EMBL" id="MBW3467454.1"/>
    </source>
</evidence>
<organism evidence="13 14">
    <name type="scientific">Arthrospiribacter ruber</name>
    <dbReference type="NCBI Taxonomy" id="2487934"/>
    <lineage>
        <taxon>Bacteria</taxon>
        <taxon>Pseudomonadati</taxon>
        <taxon>Bacteroidota</taxon>
        <taxon>Cytophagia</taxon>
        <taxon>Cytophagales</taxon>
        <taxon>Cyclobacteriaceae</taxon>
        <taxon>Arthrospiribacter</taxon>
    </lineage>
</organism>
<dbReference type="RefSeq" id="WP_219287724.1">
    <property type="nucleotide sequence ID" value="NZ_RPHB01000003.1"/>
</dbReference>
<evidence type="ECO:0000256" key="7">
    <source>
        <dbReference type="ARBA" id="ARBA00022842"/>
    </source>
</evidence>
<dbReference type="EC" id="2.7.1.15" evidence="10 11"/>
<dbReference type="PANTHER" id="PTHR10584:SF166">
    <property type="entry name" value="RIBOKINASE"/>
    <property type="match status" value="1"/>
</dbReference>
<dbReference type="Proteomes" id="UP000727490">
    <property type="component" value="Unassembled WGS sequence"/>
</dbReference>
<feature type="binding site" evidence="10">
    <location>
        <position position="294"/>
    </location>
    <ligand>
        <name>K(+)</name>
        <dbReference type="ChEBI" id="CHEBI:29103"/>
    </ligand>
</feature>
<gene>
    <name evidence="10 13" type="primary">rbsK</name>
    <name evidence="13" type="ORF">EGN73_06460</name>
</gene>
<keyword evidence="14" id="KW-1185">Reference proteome</keyword>
<feature type="binding site" evidence="10">
    <location>
        <position position="249"/>
    </location>
    <ligand>
        <name>K(+)</name>
        <dbReference type="ChEBI" id="CHEBI:29103"/>
    </ligand>
</feature>
<protein>
    <recommendedName>
        <fullName evidence="10 11">Ribokinase</fullName>
        <shortName evidence="10">RK</shortName>
        <ecNumber evidence="10 11">2.7.1.15</ecNumber>
    </recommendedName>
</protein>
<comment type="subcellular location">
    <subcellularLocation>
        <location evidence="10">Cytoplasm</location>
    </subcellularLocation>
</comment>
<feature type="binding site" evidence="10">
    <location>
        <begin position="223"/>
        <end position="228"/>
    </location>
    <ligand>
        <name>ATP</name>
        <dbReference type="ChEBI" id="CHEBI:30616"/>
    </ligand>
</feature>
<keyword evidence="4 10" id="KW-0547">Nucleotide-binding</keyword>
<comment type="similarity">
    <text evidence="10">Belongs to the carbohydrate kinase PfkB family. Ribokinase subfamily.</text>
</comment>
<dbReference type="EMBL" id="RPHB01000003">
    <property type="protein sequence ID" value="MBW3467454.1"/>
    <property type="molecule type" value="Genomic_DNA"/>
</dbReference>
<feature type="binding site" evidence="10">
    <location>
        <begin position="42"/>
        <end position="46"/>
    </location>
    <ligand>
        <name>substrate</name>
    </ligand>
</feature>
<dbReference type="NCBIfam" id="TIGR02152">
    <property type="entry name" value="D_ribokin_bact"/>
    <property type="match status" value="1"/>
</dbReference>
<sequence>MIKKPKILVVGSSNMDMVIQTGHFPKPGETIIGGEFSLIPGGKGANQAVAAARLGGDVSFVSQIGKDVFGDSSLENFIKEGIDISYVRQNPEQSTGVALITVDESGENTIIVAPGANHHISKEDIGRAEKVFAEAKVILVQLEIPMEIVKACLSLAKKLGKNAILNPAPAADLGGEILEGLFLITPNETEAEQLTGISILDEASARTAATALISKGVENVIITLGASGAYCHSKDFQGILPTQKVKAVDSTAAGDTFNGALAVALGNKHSMEEAVRFALKAATLSVQKMGAQSSIPYLKDL</sequence>
<dbReference type="GO" id="GO:0046872">
    <property type="term" value="F:metal ion binding"/>
    <property type="evidence" value="ECO:0007669"/>
    <property type="project" value="UniProtKB-KW"/>
</dbReference>
<dbReference type="PROSITE" id="PS00584">
    <property type="entry name" value="PFKB_KINASES_2"/>
    <property type="match status" value="1"/>
</dbReference>
<keyword evidence="5 10" id="KW-0418">Kinase</keyword>
<keyword evidence="2 10" id="KW-0808">Transferase</keyword>
<dbReference type="FunFam" id="3.40.1190.20:FF:000012">
    <property type="entry name" value="Ribokinase"/>
    <property type="match status" value="1"/>
</dbReference>
<comment type="cofactor">
    <cofactor evidence="10">
        <name>Mg(2+)</name>
        <dbReference type="ChEBI" id="CHEBI:18420"/>
    </cofactor>
    <text evidence="10">Requires a divalent cation, most likely magnesium in vivo, as an electrophilic catalyst to aid phosphoryl group transfer. It is the chelate of the metal and the nucleotide that is the actual substrate.</text>
</comment>
<accession>A0A951MBR9</accession>
<keyword evidence="6 10" id="KW-0067">ATP-binding</keyword>
<keyword evidence="7 10" id="KW-0460">Magnesium</keyword>
<evidence type="ECO:0000259" key="12">
    <source>
        <dbReference type="Pfam" id="PF00294"/>
    </source>
</evidence>
<comment type="pathway">
    <text evidence="10">Carbohydrate metabolism; D-ribose degradation; D-ribose 5-phosphate from beta-D-ribopyranose: step 2/2.</text>
</comment>
<evidence type="ECO:0000256" key="9">
    <source>
        <dbReference type="ARBA" id="ARBA00023277"/>
    </source>
</evidence>
<evidence type="ECO:0000313" key="14">
    <source>
        <dbReference type="Proteomes" id="UP000727490"/>
    </source>
</evidence>
<feature type="binding site" evidence="10">
    <location>
        <position position="143"/>
    </location>
    <ligand>
        <name>substrate</name>
    </ligand>
</feature>
<dbReference type="GO" id="GO:0005829">
    <property type="term" value="C:cytosol"/>
    <property type="evidence" value="ECO:0007669"/>
    <property type="project" value="TreeGrafter"/>
</dbReference>